<protein>
    <submittedName>
        <fullName evidence="4">Heat shock protein 70kD, putative</fullName>
        <ecNumber evidence="4">1.3.1.74</ecNumber>
    </submittedName>
</protein>
<gene>
    <name evidence="4" type="ORF">EDI_315920</name>
</gene>
<dbReference type="SUPFAM" id="SSF100920">
    <property type="entry name" value="Heat shock protein 70kD (HSP70), peptide-binding domain"/>
    <property type="match status" value="1"/>
</dbReference>
<dbReference type="EC" id="1.3.1.74" evidence="4"/>
<dbReference type="Gene3D" id="3.30.30.30">
    <property type="match status" value="1"/>
</dbReference>
<dbReference type="Gene3D" id="2.60.34.10">
    <property type="entry name" value="Substrate Binding Domain Of DNAk, Chain A, domain 1"/>
    <property type="match status" value="1"/>
</dbReference>
<dbReference type="PROSITE" id="PS00297">
    <property type="entry name" value="HSP70_1"/>
    <property type="match status" value="1"/>
</dbReference>
<organism evidence="5">
    <name type="scientific">Entamoeba dispar (strain ATCC PRA-260 / SAW760)</name>
    <dbReference type="NCBI Taxonomy" id="370354"/>
    <lineage>
        <taxon>Eukaryota</taxon>
        <taxon>Amoebozoa</taxon>
        <taxon>Evosea</taxon>
        <taxon>Archamoebae</taxon>
        <taxon>Mastigamoebida</taxon>
        <taxon>Entamoebidae</taxon>
        <taxon>Entamoeba</taxon>
    </lineage>
</organism>
<evidence type="ECO:0000256" key="3">
    <source>
        <dbReference type="RuleBase" id="RU003322"/>
    </source>
</evidence>
<keyword evidence="4" id="KW-0560">Oxidoreductase</keyword>
<dbReference type="RefSeq" id="XP_001735338.1">
    <property type="nucleotide sequence ID" value="XM_001735286.1"/>
</dbReference>
<dbReference type="InterPro" id="IPR013126">
    <property type="entry name" value="Hsp_70_fam"/>
</dbReference>
<dbReference type="KEGG" id="edi:EDI_315920"/>
<dbReference type="GO" id="GO:0005524">
    <property type="term" value="F:ATP binding"/>
    <property type="evidence" value="ECO:0007669"/>
    <property type="project" value="UniProtKB-KW"/>
</dbReference>
<dbReference type="Proteomes" id="UP000008076">
    <property type="component" value="Unassembled WGS sequence"/>
</dbReference>
<evidence type="ECO:0000256" key="2">
    <source>
        <dbReference type="ARBA" id="ARBA00022840"/>
    </source>
</evidence>
<dbReference type="SUPFAM" id="SSF53067">
    <property type="entry name" value="Actin-like ATPase domain"/>
    <property type="match status" value="2"/>
</dbReference>
<sequence>MAVEEDPAFIGIDLGTTFSSIVYYDTIRKEPVLIEDETGKEQTASWISLSQLDTGGSVVVGNVARNSTNLVYVIYDSKRIIGKNESDVNYEDRERWPFDVRSRDNGCAYIECYNPLTQNTEGFEPEEVSGMILKYLYGIAQNKLGNRPISNVVVTVPVDFNDRQRDATLLACKLAGIKNVSLANEPTAAIIEYKREYPNSLKGGDKIVVIDFGGGTLDVTCCKIANDSIIVESCGGNQNLGGNDFDNVMIDIIKERIKESIPGYYKRKRGMTQKEKIILNKKLIRLKKESERVKIKLSNKTVTELNLELLLSDDYYDIGINIDPTITRKAFEEECDKRGLYKEFINKIQGVTLRKGYKKRTVQLVLLIGGTCKMPRIREEVASLFDRQTFSDKNFNPLSAVAKGAGYLAYSKGVDCVSNKIVYDIVPTPIGIEVEGGIFESLIKAGEAILPKNVIRRRYSTTVNNQTYAKFKIYRGFGKYTNSDGMEYITTLTINGIPKRKTGKCVIEFTTQVNENGIMELTASVVGTDVKTNLTTVVDLSKTEEEVEQLFEHFQMFY</sequence>
<name>B0EAH5_ENTDS</name>
<dbReference type="Pfam" id="PF00012">
    <property type="entry name" value="HSP70"/>
    <property type="match status" value="1"/>
</dbReference>
<dbReference type="Gene3D" id="3.30.420.40">
    <property type="match status" value="2"/>
</dbReference>
<dbReference type="GO" id="GO:0032440">
    <property type="term" value="F:2-alkenal reductase [NAD(P)H] activity"/>
    <property type="evidence" value="ECO:0007669"/>
    <property type="project" value="UniProtKB-EC"/>
</dbReference>
<dbReference type="Gene3D" id="3.90.640.10">
    <property type="entry name" value="Actin, Chain A, domain 4"/>
    <property type="match status" value="1"/>
</dbReference>
<dbReference type="InterPro" id="IPR018181">
    <property type="entry name" value="Heat_shock_70_CS"/>
</dbReference>
<dbReference type="GO" id="GO:0140662">
    <property type="term" value="F:ATP-dependent protein folding chaperone"/>
    <property type="evidence" value="ECO:0007669"/>
    <property type="project" value="InterPro"/>
</dbReference>
<evidence type="ECO:0000256" key="1">
    <source>
        <dbReference type="ARBA" id="ARBA00022741"/>
    </source>
</evidence>
<dbReference type="OMA" id="NENGIME"/>
<accession>B0EAH5</accession>
<dbReference type="EMBL" id="DS548454">
    <property type="protein sequence ID" value="EDR28488.1"/>
    <property type="molecule type" value="Genomic_DNA"/>
</dbReference>
<dbReference type="OrthoDB" id="2963168at2759"/>
<dbReference type="InterPro" id="IPR043129">
    <property type="entry name" value="ATPase_NBD"/>
</dbReference>
<keyword evidence="1 3" id="KW-0547">Nucleotide-binding</keyword>
<comment type="similarity">
    <text evidence="3">Belongs to the heat shock protein 70 family.</text>
</comment>
<evidence type="ECO:0000313" key="4">
    <source>
        <dbReference type="EMBL" id="EDR28488.1"/>
    </source>
</evidence>
<dbReference type="FunFam" id="3.90.640.10:FF:000033">
    <property type="entry name" value="Heat shock 70 kDa protein"/>
    <property type="match status" value="1"/>
</dbReference>
<evidence type="ECO:0000313" key="5">
    <source>
        <dbReference type="Proteomes" id="UP000008076"/>
    </source>
</evidence>
<dbReference type="InterPro" id="IPR029047">
    <property type="entry name" value="HSP70_peptide-bd_sf"/>
</dbReference>
<dbReference type="PANTHER" id="PTHR19375">
    <property type="entry name" value="HEAT SHOCK PROTEIN 70KDA"/>
    <property type="match status" value="1"/>
</dbReference>
<dbReference type="GeneID" id="5880281"/>
<dbReference type="PRINTS" id="PR00301">
    <property type="entry name" value="HEATSHOCK70"/>
</dbReference>
<dbReference type="VEuPathDB" id="AmoebaDB:EDI_315920"/>
<keyword evidence="2 3" id="KW-0067">ATP-binding</keyword>
<keyword evidence="4" id="KW-0346">Stress response</keyword>
<keyword evidence="5" id="KW-1185">Reference proteome</keyword>
<dbReference type="FunFam" id="3.30.30.30:FF:000001">
    <property type="entry name" value="heat shock 70 kDa protein-like"/>
    <property type="match status" value="1"/>
</dbReference>
<reference evidence="5" key="1">
    <citation type="submission" date="2007-12" db="EMBL/GenBank/DDBJ databases">
        <title>Annotation of Entamoeba dispar SAW760.</title>
        <authorList>
            <person name="Lorenzi H."/>
            <person name="Inman J."/>
            <person name="Schobel S."/>
            <person name="Amedeo P."/>
            <person name="Caler E."/>
        </authorList>
    </citation>
    <scope>NUCLEOTIDE SEQUENCE [LARGE SCALE GENOMIC DNA]</scope>
    <source>
        <strain evidence="5">ATCC PRA-260 / SAW760</strain>
    </source>
</reference>
<proteinExistence type="inferred from homology"/>
<dbReference type="eggNOG" id="KOG0100">
    <property type="taxonomic scope" value="Eukaryota"/>
</dbReference>
<dbReference type="AlphaFoldDB" id="B0EAH5"/>